<feature type="non-terminal residue" evidence="2">
    <location>
        <position position="1"/>
    </location>
</feature>
<feature type="compositionally biased region" description="Low complexity" evidence="1">
    <location>
        <begin position="13"/>
        <end position="29"/>
    </location>
</feature>
<keyword evidence="3" id="KW-1185">Reference proteome</keyword>
<gene>
    <name evidence="2" type="ORF">SAMN05428953_10143</name>
</gene>
<dbReference type="Proteomes" id="UP000198894">
    <property type="component" value="Unassembled WGS sequence"/>
</dbReference>
<evidence type="ECO:0000313" key="3">
    <source>
        <dbReference type="Proteomes" id="UP000198894"/>
    </source>
</evidence>
<evidence type="ECO:0000313" key="2">
    <source>
        <dbReference type="EMBL" id="SDI05311.1"/>
    </source>
</evidence>
<feature type="compositionally biased region" description="Basic and acidic residues" evidence="1">
    <location>
        <begin position="1"/>
        <end position="12"/>
    </location>
</feature>
<dbReference type="AlphaFoldDB" id="A0A1G8HFK8"/>
<evidence type="ECO:0000256" key="1">
    <source>
        <dbReference type="SAM" id="MobiDB-lite"/>
    </source>
</evidence>
<reference evidence="3" key="1">
    <citation type="submission" date="2016-10" db="EMBL/GenBank/DDBJ databases">
        <authorList>
            <person name="Varghese N."/>
            <person name="Submissions S."/>
        </authorList>
    </citation>
    <scope>NUCLEOTIDE SEQUENCE [LARGE SCALE GENOMIC DNA]</scope>
    <source>
        <strain evidence="3">CGMCC 1.11022</strain>
    </source>
</reference>
<feature type="region of interest" description="Disordered" evidence="1">
    <location>
        <begin position="1"/>
        <end position="47"/>
    </location>
</feature>
<accession>A0A1G8HFK8</accession>
<proteinExistence type="predicted"/>
<name>A0A1G8HFK8_9HYPH</name>
<organism evidence="2 3">
    <name type="scientific">Mesorhizobium muleiense</name>
    <dbReference type="NCBI Taxonomy" id="1004279"/>
    <lineage>
        <taxon>Bacteria</taxon>
        <taxon>Pseudomonadati</taxon>
        <taxon>Pseudomonadota</taxon>
        <taxon>Alphaproteobacteria</taxon>
        <taxon>Hyphomicrobiales</taxon>
        <taxon>Phyllobacteriaceae</taxon>
        <taxon>Mesorhizobium</taxon>
    </lineage>
</organism>
<sequence>QAAKPEKPKAEEQPAAEQQQAEPEQAAEPEPQKQENKACDPQTGANC</sequence>
<dbReference type="EMBL" id="FNEE01000001">
    <property type="protein sequence ID" value="SDI05311.1"/>
    <property type="molecule type" value="Genomic_DNA"/>
</dbReference>
<protein>
    <submittedName>
        <fullName evidence="2">Intermembrane space import and assembly protein 40</fullName>
    </submittedName>
</protein>